<protein>
    <recommendedName>
        <fullName evidence="3">Arrestin C-terminal-like domain-containing protein</fullName>
    </recommendedName>
</protein>
<feature type="compositionally biased region" description="Polar residues" evidence="2">
    <location>
        <begin position="235"/>
        <end position="244"/>
    </location>
</feature>
<dbReference type="SMART" id="SM01017">
    <property type="entry name" value="Arrestin_C"/>
    <property type="match status" value="1"/>
</dbReference>
<evidence type="ECO:0000313" key="4">
    <source>
        <dbReference type="EMBL" id="QSZ29723.1"/>
    </source>
</evidence>
<evidence type="ECO:0000259" key="3">
    <source>
        <dbReference type="SMART" id="SM01017"/>
    </source>
</evidence>
<dbReference type="GO" id="GO:0030674">
    <property type="term" value="F:protein-macromolecule adaptor activity"/>
    <property type="evidence" value="ECO:0007669"/>
    <property type="project" value="TreeGrafter"/>
</dbReference>
<feature type="compositionally biased region" description="Polar residues" evidence="2">
    <location>
        <begin position="257"/>
        <end position="271"/>
    </location>
</feature>
<feature type="region of interest" description="Disordered" evidence="2">
    <location>
        <begin position="648"/>
        <end position="812"/>
    </location>
</feature>
<dbReference type="OrthoDB" id="7785529at2759"/>
<dbReference type="EMBL" id="CP063405">
    <property type="protein sequence ID" value="QSZ29723.1"/>
    <property type="molecule type" value="Genomic_DNA"/>
</dbReference>
<dbReference type="AlphaFoldDB" id="A0A8A3NW39"/>
<dbReference type="Pfam" id="PF00339">
    <property type="entry name" value="Arrestin_N"/>
    <property type="match status" value="1"/>
</dbReference>
<dbReference type="SUPFAM" id="SSF81296">
    <property type="entry name" value="E set domains"/>
    <property type="match status" value="1"/>
</dbReference>
<feature type="compositionally biased region" description="Basic and acidic residues" evidence="2">
    <location>
        <begin position="787"/>
        <end position="797"/>
    </location>
</feature>
<dbReference type="GO" id="GO:0005829">
    <property type="term" value="C:cytosol"/>
    <property type="evidence" value="ECO:0007669"/>
    <property type="project" value="TreeGrafter"/>
</dbReference>
<evidence type="ECO:0000256" key="1">
    <source>
        <dbReference type="ARBA" id="ARBA00037950"/>
    </source>
</evidence>
<feature type="region of interest" description="Disordered" evidence="2">
    <location>
        <begin position="582"/>
        <end position="624"/>
    </location>
</feature>
<evidence type="ECO:0000313" key="5">
    <source>
        <dbReference type="Proteomes" id="UP000672032"/>
    </source>
</evidence>
<feature type="compositionally biased region" description="Polar residues" evidence="2">
    <location>
        <begin position="698"/>
        <end position="731"/>
    </location>
</feature>
<name>A0A8A3NW39_9HELO</name>
<keyword evidence="5" id="KW-1185">Reference proteome</keyword>
<dbReference type="InterPro" id="IPR014752">
    <property type="entry name" value="Arrestin-like_C"/>
</dbReference>
<evidence type="ECO:0000256" key="2">
    <source>
        <dbReference type="SAM" id="MobiDB-lite"/>
    </source>
</evidence>
<dbReference type="PANTHER" id="PTHR11188:SF161">
    <property type="entry name" value="PH-RESPONSE REGULATOR PROTEIN PALF_RIM8"/>
    <property type="match status" value="1"/>
</dbReference>
<feature type="domain" description="Arrestin C-terminal-like" evidence="3">
    <location>
        <begin position="312"/>
        <end position="483"/>
    </location>
</feature>
<dbReference type="InterPro" id="IPR050357">
    <property type="entry name" value="Arrestin_domain-protein"/>
</dbReference>
<dbReference type="PANTHER" id="PTHR11188">
    <property type="entry name" value="ARRESTIN DOMAIN CONTAINING PROTEIN"/>
    <property type="match status" value="1"/>
</dbReference>
<comment type="similarity">
    <text evidence="1">Belongs to the arrestin family. PalF/RIM8 subfamily.</text>
</comment>
<proteinExistence type="inferred from homology"/>
<feature type="compositionally biased region" description="Low complexity" evidence="2">
    <location>
        <begin position="272"/>
        <end position="287"/>
    </location>
</feature>
<dbReference type="GO" id="GO:0031625">
    <property type="term" value="F:ubiquitin protein ligase binding"/>
    <property type="evidence" value="ECO:0007669"/>
    <property type="project" value="TreeGrafter"/>
</dbReference>
<feature type="region of interest" description="Disordered" evidence="2">
    <location>
        <begin position="534"/>
        <end position="560"/>
    </location>
</feature>
<feature type="region of interest" description="Disordered" evidence="2">
    <location>
        <begin position="192"/>
        <end position="312"/>
    </location>
</feature>
<dbReference type="GO" id="GO:0005886">
    <property type="term" value="C:plasma membrane"/>
    <property type="evidence" value="ECO:0007669"/>
    <property type="project" value="TreeGrafter"/>
</dbReference>
<feature type="compositionally biased region" description="Basic and acidic residues" evidence="2">
    <location>
        <begin position="219"/>
        <end position="234"/>
    </location>
</feature>
<dbReference type="InterPro" id="IPR011022">
    <property type="entry name" value="Arrestin_C-like"/>
</dbReference>
<accession>A0A8A3NW39</accession>
<reference evidence="4" key="1">
    <citation type="submission" date="2020-10" db="EMBL/GenBank/DDBJ databases">
        <title>Genome Sequence of Monilinia vaccinii-corymbosi Sheds Light on Mummy Berry Disease Infection of Blueberry and Mating Type.</title>
        <authorList>
            <person name="Yow A.G."/>
            <person name="Zhang Y."/>
            <person name="Bansal K."/>
            <person name="Eacker S.M."/>
            <person name="Sullivan S."/>
            <person name="Liachko I."/>
            <person name="Cubeta M.A."/>
            <person name="Rollins J.A."/>
            <person name="Ashrafi H."/>
        </authorList>
    </citation>
    <scope>NUCLEOTIDE SEQUENCE</scope>
    <source>
        <strain evidence="4">RL-1</strain>
    </source>
</reference>
<dbReference type="InterPro" id="IPR014756">
    <property type="entry name" value="Ig_E-set"/>
</dbReference>
<feature type="compositionally biased region" description="Polar residues" evidence="2">
    <location>
        <begin position="296"/>
        <end position="312"/>
    </location>
</feature>
<sequence length="812" mass="88174">MCANASSTTQSLPTASTVRSLFSRLTAPLKSRTRNLADFHIEPLEPYRRYAPGDLVRGSVVLTVVKPVRITHLTVCLHGFVHVYKNANGANEPLPDTAAYASGNPMKSQYFGNGYCSLFQDEVTLCGEGRLEAGIYRFNYELEFPSKGVPTSVDFERGTISYQISSTITRPTTIAATSMCERKVELVERVDIGPLNPPRPRTISLEPISKRGKRKRPIKPKDRPLPREHPDTRSISDATGAASSRQDEPASQVEVPDNQTQPRSPTQSDVQSTFSTDSTMSSSTGLSFRLGPVPSSARSARDSQGNSSSSLEGKTITARIELLKSGCLPGDHLPLHICVHHTKAIKSMHGIIITFYRQGRIDSAPPLSLFKDIKGNEAERLKHEEYYPKSKTGLGGLSLSSAGSTSVFRKDLSQTFAPLIVDPTTLTAQVTASVRVPEDCFPTIVGVPGQMVNFKYHVEVVVDLGGKLAGQQRHVPRIGTVSLPATYGSTGNRPEGNASMLAAFGGSIVDTDHIRREKSVAACVFEVVVGTTDSARNKARHAGKQPAGLSNSRPVTPSPAQKPMYEEPFDHEYIQREQMEYPSHPNQYYDPSYEDPFTYGYGQNYEHHADARYPPPSSHAQIYVPPPEIEGQAGLSEKERIKRAEQRLLPSQPPDFQESSSSSSSPAVARGNVGPSAPPGPADEDLYTADGLPPPLGTQPSGPSDSHSTKSPPTGPSAPSLSDLTPHPSNVTDDKQELERQRLLAEASAPLEFPDVEEEGESSRQGAASAPDVHEPSAPIFHEEDEYGRGYAHEDFAGARAAPEVLPPRYER</sequence>
<dbReference type="InterPro" id="IPR011021">
    <property type="entry name" value="Arrestin-like_N"/>
</dbReference>
<dbReference type="Proteomes" id="UP000672032">
    <property type="component" value="Chromosome 1"/>
</dbReference>
<feature type="compositionally biased region" description="Polar residues" evidence="2">
    <location>
        <begin position="548"/>
        <end position="559"/>
    </location>
</feature>
<gene>
    <name evidence="4" type="ORF">DSL72_004240</name>
</gene>
<feature type="compositionally biased region" description="Basic and acidic residues" evidence="2">
    <location>
        <begin position="732"/>
        <end position="743"/>
    </location>
</feature>
<dbReference type="Gene3D" id="2.60.40.640">
    <property type="match status" value="1"/>
</dbReference>
<organism evidence="4 5">
    <name type="scientific">Monilinia vaccinii-corymbosi</name>
    <dbReference type="NCBI Taxonomy" id="61207"/>
    <lineage>
        <taxon>Eukaryota</taxon>
        <taxon>Fungi</taxon>
        <taxon>Dikarya</taxon>
        <taxon>Ascomycota</taxon>
        <taxon>Pezizomycotina</taxon>
        <taxon>Leotiomycetes</taxon>
        <taxon>Helotiales</taxon>
        <taxon>Sclerotiniaceae</taxon>
        <taxon>Monilinia</taxon>
    </lineage>
</organism>
<dbReference type="GO" id="GO:0070086">
    <property type="term" value="P:ubiquitin-dependent endocytosis"/>
    <property type="evidence" value="ECO:0007669"/>
    <property type="project" value="TreeGrafter"/>
</dbReference>